<name>A0A4Q1KTW8_9FLAO</name>
<dbReference type="OrthoDB" id="2943819at2"/>
<keyword evidence="1" id="KW-0472">Membrane</keyword>
<dbReference type="RefSeq" id="WP_129463969.1">
    <property type="nucleotide sequence ID" value="NZ_JACSXZ010000001.1"/>
</dbReference>
<gene>
    <name evidence="2" type="ORF">EQG68_06455</name>
</gene>
<accession>A0A4Q1KTW8</accession>
<dbReference type="EMBL" id="SBKQ01000005">
    <property type="protein sequence ID" value="RXR33125.1"/>
    <property type="molecule type" value="Genomic_DNA"/>
</dbReference>
<keyword evidence="3" id="KW-1185">Reference proteome</keyword>
<reference evidence="3" key="1">
    <citation type="submission" date="2019-01" db="EMBL/GenBank/DDBJ databases">
        <title>Cytophagaceae bacterium strain CAR-16.</title>
        <authorList>
            <person name="Chen W.-M."/>
        </authorList>
    </citation>
    <scope>NUCLEOTIDE SEQUENCE [LARGE SCALE GENOMIC DNA]</scope>
    <source>
        <strain evidence="3">ICH-30</strain>
    </source>
</reference>
<organism evidence="2 3">
    <name type="scientific">Flavobacterium piscinae</name>
    <dbReference type="NCBI Taxonomy" id="2506424"/>
    <lineage>
        <taxon>Bacteria</taxon>
        <taxon>Pseudomonadati</taxon>
        <taxon>Bacteroidota</taxon>
        <taxon>Flavobacteriia</taxon>
        <taxon>Flavobacteriales</taxon>
        <taxon>Flavobacteriaceae</taxon>
        <taxon>Flavobacterium</taxon>
    </lineage>
</organism>
<proteinExistence type="predicted"/>
<dbReference type="AlphaFoldDB" id="A0A4Q1KTW8"/>
<evidence type="ECO:0000313" key="3">
    <source>
        <dbReference type="Proteomes" id="UP000289734"/>
    </source>
</evidence>
<keyword evidence="1" id="KW-0812">Transmembrane</keyword>
<dbReference type="Proteomes" id="UP000289734">
    <property type="component" value="Unassembled WGS sequence"/>
</dbReference>
<feature type="transmembrane region" description="Helical" evidence="1">
    <location>
        <begin position="55"/>
        <end position="81"/>
    </location>
</feature>
<keyword evidence="1" id="KW-1133">Transmembrane helix</keyword>
<evidence type="ECO:0000256" key="1">
    <source>
        <dbReference type="SAM" id="Phobius"/>
    </source>
</evidence>
<sequence>MNELENSNQKPMSVKDWLITLLIMAIPLVGFIMLFVYAFSDTENVNRKNWAKAQLIVLAVVIGLVILFGILFGAIFASALAGSQNY</sequence>
<protein>
    <submittedName>
        <fullName evidence="2">Uncharacterized protein</fullName>
    </submittedName>
</protein>
<evidence type="ECO:0000313" key="2">
    <source>
        <dbReference type="EMBL" id="RXR33125.1"/>
    </source>
</evidence>
<comment type="caution">
    <text evidence="2">The sequence shown here is derived from an EMBL/GenBank/DDBJ whole genome shotgun (WGS) entry which is preliminary data.</text>
</comment>
<feature type="transmembrane region" description="Helical" evidence="1">
    <location>
        <begin position="17"/>
        <end position="39"/>
    </location>
</feature>